<name>A0A423TFF7_PENVA</name>
<organism evidence="1 2">
    <name type="scientific">Penaeus vannamei</name>
    <name type="common">Whiteleg shrimp</name>
    <name type="synonym">Litopenaeus vannamei</name>
    <dbReference type="NCBI Taxonomy" id="6689"/>
    <lineage>
        <taxon>Eukaryota</taxon>
        <taxon>Metazoa</taxon>
        <taxon>Ecdysozoa</taxon>
        <taxon>Arthropoda</taxon>
        <taxon>Crustacea</taxon>
        <taxon>Multicrustacea</taxon>
        <taxon>Malacostraca</taxon>
        <taxon>Eumalacostraca</taxon>
        <taxon>Eucarida</taxon>
        <taxon>Decapoda</taxon>
        <taxon>Dendrobranchiata</taxon>
        <taxon>Penaeoidea</taxon>
        <taxon>Penaeidae</taxon>
        <taxon>Penaeus</taxon>
    </lineage>
</organism>
<accession>A0A423TFF7</accession>
<reference evidence="1 2" key="2">
    <citation type="submission" date="2019-01" db="EMBL/GenBank/DDBJ databases">
        <title>The decoding of complex shrimp genome reveals the adaptation for benthos swimmer, frequently molting mechanism and breeding impact on genome.</title>
        <authorList>
            <person name="Sun Y."/>
            <person name="Gao Y."/>
            <person name="Yu Y."/>
        </authorList>
    </citation>
    <scope>NUCLEOTIDE SEQUENCE [LARGE SCALE GENOMIC DNA]</scope>
    <source>
        <tissue evidence="1">Muscle</tissue>
    </source>
</reference>
<evidence type="ECO:0008006" key="3">
    <source>
        <dbReference type="Google" id="ProtNLM"/>
    </source>
</evidence>
<comment type="caution">
    <text evidence="1">The sequence shown here is derived from an EMBL/GenBank/DDBJ whole genome shotgun (WGS) entry which is preliminary data.</text>
</comment>
<keyword evidence="2" id="KW-1185">Reference proteome</keyword>
<gene>
    <name evidence="1" type="ORF">C7M84_006296</name>
</gene>
<dbReference type="EMBL" id="QCYY01001805">
    <property type="protein sequence ID" value="ROT75176.1"/>
    <property type="molecule type" value="Genomic_DNA"/>
</dbReference>
<protein>
    <recommendedName>
        <fullName evidence="3">Ig-like domain-containing protein</fullName>
    </recommendedName>
</protein>
<dbReference type="Proteomes" id="UP000283509">
    <property type="component" value="Unassembled WGS sequence"/>
</dbReference>
<dbReference type="AlphaFoldDB" id="A0A423TFF7"/>
<proteinExistence type="predicted"/>
<evidence type="ECO:0000313" key="2">
    <source>
        <dbReference type="Proteomes" id="UP000283509"/>
    </source>
</evidence>
<evidence type="ECO:0000313" key="1">
    <source>
        <dbReference type="EMBL" id="ROT75176.1"/>
    </source>
</evidence>
<dbReference type="OrthoDB" id="6348333at2759"/>
<sequence length="353" mass="38062">MSLFLGERTSSVAALEVEPLAIVDNLRYISFGLGPSENKSVLLCAYTLDEGQAVSGVLWEILKEEVAAGTFEWKPNAPATATGLLKDKVNLERDDSDLELTALTYDLSANYSCTVTADDGTTASAKDEILIIDTTSNHIYEEFSPTEANCSIRVSVRYFPVFPAPTVAAGLYSESLGEYVKEVDPWIAIRHPNGSVGYSFQDYDIKVDAGATDDTNFRCELGVRKANGTVIGLSKMTSHFYFKHSCKVLPVGENQTVSYNTDGRTCYGEPYAPGTTEARVACAEGFVSSGNVTSVTLVCESVNATVHRWIPGDEGLLPEDLLCEPTPADGAAMRVASCYALLTATLLLCLHGR</sequence>
<reference evidence="1 2" key="1">
    <citation type="submission" date="2018-04" db="EMBL/GenBank/DDBJ databases">
        <authorList>
            <person name="Zhang X."/>
            <person name="Yuan J."/>
            <person name="Li F."/>
            <person name="Xiang J."/>
        </authorList>
    </citation>
    <scope>NUCLEOTIDE SEQUENCE [LARGE SCALE GENOMIC DNA]</scope>
    <source>
        <tissue evidence="1">Muscle</tissue>
    </source>
</reference>